<evidence type="ECO:0000313" key="6">
    <source>
        <dbReference type="Proteomes" id="UP000320582"/>
    </source>
</evidence>
<feature type="signal peptide" evidence="2">
    <location>
        <begin position="1"/>
        <end position="25"/>
    </location>
</feature>
<comment type="caution">
    <text evidence="5">The sequence shown here is derived from an EMBL/GenBank/DDBJ whole genome shotgun (WGS) entry which is preliminary data.</text>
</comment>
<feature type="region of interest" description="Disordered" evidence="1">
    <location>
        <begin position="595"/>
        <end position="619"/>
    </location>
</feature>
<feature type="region of interest" description="Disordered" evidence="1">
    <location>
        <begin position="146"/>
        <end position="197"/>
    </location>
</feature>
<gene>
    <name evidence="5" type="ORF">BD293_0198</name>
</gene>
<evidence type="ECO:0000256" key="1">
    <source>
        <dbReference type="SAM" id="MobiDB-lite"/>
    </source>
</evidence>
<dbReference type="AlphaFoldDB" id="A0A543K992"/>
<dbReference type="Pfam" id="PF22352">
    <property type="entry name" value="K319L-like_PKD"/>
    <property type="match status" value="2"/>
</dbReference>
<dbReference type="PANTHER" id="PTHR46182:SF2">
    <property type="entry name" value="FI19480P1"/>
    <property type="match status" value="1"/>
</dbReference>
<dbReference type="PANTHER" id="PTHR46182">
    <property type="entry name" value="FI19480P1"/>
    <property type="match status" value="1"/>
</dbReference>
<reference evidence="5 6" key="1">
    <citation type="submission" date="2019-06" db="EMBL/GenBank/DDBJ databases">
        <title>Genomic Encyclopedia of Archaeal and Bacterial Type Strains, Phase II (KMG-II): from individual species to whole genera.</title>
        <authorList>
            <person name="Goeker M."/>
        </authorList>
    </citation>
    <scope>NUCLEOTIDE SEQUENCE [LARGE SCALE GENOMIC DNA]</scope>
    <source>
        <strain evidence="5 6">DSM 18423</strain>
    </source>
</reference>
<dbReference type="InterPro" id="IPR001434">
    <property type="entry name" value="OmcB-like_DUF11"/>
</dbReference>
<dbReference type="Gene3D" id="2.60.40.10">
    <property type="entry name" value="Immunoglobulins"/>
    <property type="match status" value="2"/>
</dbReference>
<keyword evidence="6" id="KW-1185">Reference proteome</keyword>
<dbReference type="Proteomes" id="UP000320582">
    <property type="component" value="Unassembled WGS sequence"/>
</dbReference>
<feature type="region of interest" description="Disordered" evidence="1">
    <location>
        <begin position="511"/>
        <end position="569"/>
    </location>
</feature>
<dbReference type="EMBL" id="VFPT01000001">
    <property type="protein sequence ID" value="TQM91623.1"/>
    <property type="molecule type" value="Genomic_DNA"/>
</dbReference>
<dbReference type="GO" id="GO:0031410">
    <property type="term" value="C:cytoplasmic vesicle"/>
    <property type="evidence" value="ECO:0007669"/>
    <property type="project" value="TreeGrafter"/>
</dbReference>
<protein>
    <submittedName>
        <fullName evidence="5">Putative repeat protein (TIGR01451 family)</fullName>
    </submittedName>
</protein>
<dbReference type="GO" id="GO:0016020">
    <property type="term" value="C:membrane"/>
    <property type="evidence" value="ECO:0007669"/>
    <property type="project" value="TreeGrafter"/>
</dbReference>
<dbReference type="CDD" id="cd00146">
    <property type="entry name" value="PKD"/>
    <property type="match status" value="1"/>
</dbReference>
<keyword evidence="2" id="KW-0732">Signal</keyword>
<name>A0A543K992_9RHOB</name>
<dbReference type="InterPro" id="IPR029865">
    <property type="entry name" value="KIAA0319-like"/>
</dbReference>
<feature type="compositionally biased region" description="Gly residues" evidence="1">
    <location>
        <begin position="146"/>
        <end position="169"/>
    </location>
</feature>
<evidence type="ECO:0000259" key="4">
    <source>
        <dbReference type="Pfam" id="PF21722"/>
    </source>
</evidence>
<evidence type="ECO:0000259" key="3">
    <source>
        <dbReference type="Pfam" id="PF01345"/>
    </source>
</evidence>
<dbReference type="SUPFAM" id="SSF49299">
    <property type="entry name" value="PKD domain"/>
    <property type="match status" value="1"/>
</dbReference>
<feature type="domain" description="Glycine-rich" evidence="4">
    <location>
        <begin position="56"/>
        <end position="268"/>
    </location>
</feature>
<feature type="compositionally biased region" description="Low complexity" evidence="1">
    <location>
        <begin position="600"/>
        <end position="612"/>
    </location>
</feature>
<sequence>MRGGIWQTLGAAVMAAILSTGAAIADERCAAVATGGAVSLVQDGGQSFCVHRFTTSGNFNLLRDREIHYLVIGGGGGGANNDGGGGAGGFLTNFTTSPTFVGAQNNIPIVVGAGGAAGGSGTRGGAGGTSSFFGVNAGGGGGGGSSTTFGGGINDGGPGVSPGGSGGGAAATSSAASGGLGSSPGGNGADRSFSILLTPRGGGGGGAFADASNRNGGAGRSSTITGTTVTYAGGGRASGGSAGAGQANAGGGGNESQQGRDGIVILRYVANFAPTANAGQPQNVPAFTTVTLDGSGSTDPEDNITGYNWTQFAGTSVVLSGANTPTPSFTAPQPTGSSETLSFRLTVTDAFGLTNTSDVTITVTALPGQPAPGTGGTVNEFADPDGARIWRAHTFFGVGALTLPNPTDVEYLIVGGGGGGGGITNVNAAGAGGGGGGGLREGTRSVAAGTLTIRVGTGGVGASCGTACSAGANGGNSEFDGVIAVGGGRGGYLGNSSGAAGGSGGGGRLNAQGIGGAGTSGQGNAGGSGSGDDSFNLAGAGGGGAGTAGQSVTSNTGGDGGAGRSSGIDNTTRFYSGGGAGGGYGTAGGSGGIGGGGGSPAARGPGQPAQANTGGGGGGATGSIEGGAFNGGNGGSGIVVVRYVINTGPTADAGDSATAFAGQPFERLGIVTDPDNNVDENSISWVQTSGTSVDLESNADPHVLRFTSTQPANGAASETLTFQLTATDAFGLSSTDTVTITLQAIAELTATKTAKVFSEDGSDCADLSASAPTEPQNPAAIPGACIAYLVSVENTGPVAAQGINLIDALPASLTLRGAALTSGWGTETTLDFTPDCTGADCTVEITSGVINADTTATLTIRATIN</sequence>
<organism evidence="5 6">
    <name type="scientific">Roseinatronobacter monicus</name>
    <dbReference type="NCBI Taxonomy" id="393481"/>
    <lineage>
        <taxon>Bacteria</taxon>
        <taxon>Pseudomonadati</taxon>
        <taxon>Pseudomonadota</taxon>
        <taxon>Alphaproteobacteria</taxon>
        <taxon>Rhodobacterales</taxon>
        <taxon>Paracoccaceae</taxon>
        <taxon>Roseinatronobacter</taxon>
    </lineage>
</organism>
<feature type="region of interest" description="Disordered" evidence="1">
    <location>
        <begin position="238"/>
        <end position="258"/>
    </location>
</feature>
<dbReference type="InterPro" id="IPR013783">
    <property type="entry name" value="Ig-like_fold"/>
</dbReference>
<feature type="compositionally biased region" description="Gly residues" evidence="1">
    <location>
        <begin position="511"/>
        <end position="530"/>
    </location>
</feature>
<feature type="compositionally biased region" description="Gly residues" evidence="1">
    <location>
        <begin position="178"/>
        <end position="188"/>
    </location>
</feature>
<feature type="domain" description="DUF11" evidence="3">
    <location>
        <begin position="777"/>
        <end position="864"/>
    </location>
</feature>
<dbReference type="InterPro" id="IPR035986">
    <property type="entry name" value="PKD_dom_sf"/>
</dbReference>
<evidence type="ECO:0000256" key="2">
    <source>
        <dbReference type="SAM" id="SignalP"/>
    </source>
</evidence>
<dbReference type="InterPro" id="IPR049304">
    <property type="entry name" value="Gly_rich_dom"/>
</dbReference>
<dbReference type="InterPro" id="IPR047589">
    <property type="entry name" value="DUF11_rpt"/>
</dbReference>
<evidence type="ECO:0000313" key="5">
    <source>
        <dbReference type="EMBL" id="TQM91623.1"/>
    </source>
</evidence>
<dbReference type="Pfam" id="PF21722">
    <property type="entry name" value="Gly_rich_2"/>
    <property type="match status" value="2"/>
</dbReference>
<proteinExistence type="predicted"/>
<feature type="domain" description="Glycine-rich" evidence="4">
    <location>
        <begin position="402"/>
        <end position="643"/>
    </location>
</feature>
<feature type="compositionally biased region" description="Gly residues" evidence="1">
    <location>
        <begin position="238"/>
        <end position="254"/>
    </location>
</feature>
<dbReference type="NCBIfam" id="TIGR01451">
    <property type="entry name" value="B_ant_repeat"/>
    <property type="match status" value="1"/>
</dbReference>
<dbReference type="Pfam" id="PF01345">
    <property type="entry name" value="DUF11"/>
    <property type="match status" value="1"/>
</dbReference>
<feature type="chain" id="PRO_5021724533" evidence="2">
    <location>
        <begin position="26"/>
        <end position="865"/>
    </location>
</feature>
<accession>A0A543K992</accession>